<evidence type="ECO:0000313" key="6">
    <source>
        <dbReference type="EMBL" id="KAK1285629.1"/>
    </source>
</evidence>
<keyword evidence="2" id="KW-0378">Hydrolase</keyword>
<dbReference type="PANTHER" id="PTHR23044">
    <property type="entry name" value="3'-5' EXONUCLEASE ERI1-RELATED"/>
    <property type="match status" value="1"/>
</dbReference>
<evidence type="ECO:0000313" key="7">
    <source>
        <dbReference type="Proteomes" id="UP001180020"/>
    </source>
</evidence>
<protein>
    <submittedName>
        <fullName evidence="6">Exonuclease domain-containing protein</fullName>
    </submittedName>
</protein>
<feature type="domain" description="Exonuclease" evidence="5">
    <location>
        <begin position="97"/>
        <end position="271"/>
    </location>
</feature>
<dbReference type="InterPro" id="IPR047201">
    <property type="entry name" value="ERI-1_3'hExo-like"/>
</dbReference>
<dbReference type="EMBL" id="JAUJYO010000020">
    <property type="protein sequence ID" value="KAK1285629.1"/>
    <property type="molecule type" value="Genomic_DNA"/>
</dbReference>
<reference evidence="6" key="1">
    <citation type="journal article" date="2023" name="Nat. Commun.">
        <title>Diploid and tetraploid genomes of Acorus and the evolution of monocots.</title>
        <authorList>
            <person name="Ma L."/>
            <person name="Liu K.W."/>
            <person name="Li Z."/>
            <person name="Hsiao Y.Y."/>
            <person name="Qi Y."/>
            <person name="Fu T."/>
            <person name="Tang G.D."/>
            <person name="Zhang D."/>
            <person name="Sun W.H."/>
            <person name="Liu D.K."/>
            <person name="Li Y."/>
            <person name="Chen G.Z."/>
            <person name="Liu X.D."/>
            <person name="Liao X.Y."/>
            <person name="Jiang Y.T."/>
            <person name="Yu X."/>
            <person name="Hao Y."/>
            <person name="Huang J."/>
            <person name="Zhao X.W."/>
            <person name="Ke S."/>
            <person name="Chen Y.Y."/>
            <person name="Wu W.L."/>
            <person name="Hsu J.L."/>
            <person name="Lin Y.F."/>
            <person name="Huang M.D."/>
            <person name="Li C.Y."/>
            <person name="Huang L."/>
            <person name="Wang Z.W."/>
            <person name="Zhao X."/>
            <person name="Zhong W.Y."/>
            <person name="Peng D.H."/>
            <person name="Ahmad S."/>
            <person name="Lan S."/>
            <person name="Zhang J.S."/>
            <person name="Tsai W.C."/>
            <person name="Van de Peer Y."/>
            <person name="Liu Z.J."/>
        </authorList>
    </citation>
    <scope>NUCLEOTIDE SEQUENCE</scope>
    <source>
        <strain evidence="6">CP</strain>
    </source>
</reference>
<accession>A0AAV9CAD7</accession>
<evidence type="ECO:0000256" key="4">
    <source>
        <dbReference type="SAM" id="MobiDB-lite"/>
    </source>
</evidence>
<dbReference type="SUPFAM" id="SSF53098">
    <property type="entry name" value="Ribonuclease H-like"/>
    <property type="match status" value="1"/>
</dbReference>
<dbReference type="PANTHER" id="PTHR23044:SF61">
    <property type="entry name" value="3'-5' EXORIBONUCLEASE 1-RELATED"/>
    <property type="match status" value="1"/>
</dbReference>
<keyword evidence="1" id="KW-0540">Nuclease</keyword>
<organism evidence="6 7">
    <name type="scientific">Acorus calamus</name>
    <name type="common">Sweet flag</name>
    <dbReference type="NCBI Taxonomy" id="4465"/>
    <lineage>
        <taxon>Eukaryota</taxon>
        <taxon>Viridiplantae</taxon>
        <taxon>Streptophyta</taxon>
        <taxon>Embryophyta</taxon>
        <taxon>Tracheophyta</taxon>
        <taxon>Spermatophyta</taxon>
        <taxon>Magnoliopsida</taxon>
        <taxon>Liliopsida</taxon>
        <taxon>Acoraceae</taxon>
        <taxon>Acorus</taxon>
    </lineage>
</organism>
<dbReference type="CDD" id="cd06133">
    <property type="entry name" value="ERI-1_3'hExo_like"/>
    <property type="match status" value="1"/>
</dbReference>
<dbReference type="Proteomes" id="UP001180020">
    <property type="component" value="Unassembled WGS sequence"/>
</dbReference>
<evidence type="ECO:0000256" key="1">
    <source>
        <dbReference type="ARBA" id="ARBA00022722"/>
    </source>
</evidence>
<comment type="caution">
    <text evidence="6">The sequence shown here is derived from an EMBL/GenBank/DDBJ whole genome shotgun (WGS) entry which is preliminary data.</text>
</comment>
<dbReference type="GO" id="GO:0003676">
    <property type="term" value="F:nucleic acid binding"/>
    <property type="evidence" value="ECO:0007669"/>
    <property type="project" value="InterPro"/>
</dbReference>
<gene>
    <name evidence="6" type="ORF">QJS10_CPB20g01920</name>
</gene>
<dbReference type="GO" id="GO:0000175">
    <property type="term" value="F:3'-5'-RNA exonuclease activity"/>
    <property type="evidence" value="ECO:0007669"/>
    <property type="project" value="InterPro"/>
</dbReference>
<sequence length="304" mass="34666">MISSPRSISVSASIPAVDSPDTPPVEAEAVPNPPIGNGRTGRWRPMCLYHTHGKCTRLNDAFHVARFNHDIASDLCVDGFVESRLVPQNLDYLLVLDLEGKVEILEFPVVMIDARTMSFAGSFHRFVRPVRMSEKRINEYVKGKYGRMGVDGVWHDTAITFKEMLREFEVWMTEHALWKKEIGGPLQRAAFVTCGNWDVKTKIPQQCRDSDMKLPPYFMEWINLKDMFLNFYNVKEDQAKGMMPMMRQLQIPLEGSHHLGIDDAKNIARLLQRMLADGALLQVTARKNSRIAGGVEFLFERRIG</sequence>
<dbReference type="Pfam" id="PF00929">
    <property type="entry name" value="RNase_T"/>
    <property type="match status" value="1"/>
</dbReference>
<dbReference type="InterPro" id="IPR013520">
    <property type="entry name" value="Ribonucl_H"/>
</dbReference>
<feature type="region of interest" description="Disordered" evidence="4">
    <location>
        <begin position="1"/>
        <end position="37"/>
    </location>
</feature>
<reference evidence="6" key="2">
    <citation type="submission" date="2023-06" db="EMBL/GenBank/DDBJ databases">
        <authorList>
            <person name="Ma L."/>
            <person name="Liu K.-W."/>
            <person name="Li Z."/>
            <person name="Hsiao Y.-Y."/>
            <person name="Qi Y."/>
            <person name="Fu T."/>
            <person name="Tang G."/>
            <person name="Zhang D."/>
            <person name="Sun W.-H."/>
            <person name="Liu D.-K."/>
            <person name="Li Y."/>
            <person name="Chen G.-Z."/>
            <person name="Liu X.-D."/>
            <person name="Liao X.-Y."/>
            <person name="Jiang Y.-T."/>
            <person name="Yu X."/>
            <person name="Hao Y."/>
            <person name="Huang J."/>
            <person name="Zhao X.-W."/>
            <person name="Ke S."/>
            <person name="Chen Y.-Y."/>
            <person name="Wu W.-L."/>
            <person name="Hsu J.-L."/>
            <person name="Lin Y.-F."/>
            <person name="Huang M.-D."/>
            <person name="Li C.-Y."/>
            <person name="Huang L."/>
            <person name="Wang Z.-W."/>
            <person name="Zhao X."/>
            <person name="Zhong W.-Y."/>
            <person name="Peng D.-H."/>
            <person name="Ahmad S."/>
            <person name="Lan S."/>
            <person name="Zhang J.-S."/>
            <person name="Tsai W.-C."/>
            <person name="Van De Peer Y."/>
            <person name="Liu Z.-J."/>
        </authorList>
    </citation>
    <scope>NUCLEOTIDE SEQUENCE</scope>
    <source>
        <strain evidence="6">CP</strain>
        <tissue evidence="6">Leaves</tissue>
    </source>
</reference>
<dbReference type="Gene3D" id="3.30.420.10">
    <property type="entry name" value="Ribonuclease H-like superfamily/Ribonuclease H"/>
    <property type="match status" value="1"/>
</dbReference>
<name>A0AAV9CAD7_ACOCL</name>
<dbReference type="AlphaFoldDB" id="A0AAV9CAD7"/>
<feature type="compositionally biased region" description="Low complexity" evidence="4">
    <location>
        <begin position="1"/>
        <end position="30"/>
    </location>
</feature>
<evidence type="ECO:0000256" key="3">
    <source>
        <dbReference type="ARBA" id="ARBA00022839"/>
    </source>
</evidence>
<evidence type="ECO:0000256" key="2">
    <source>
        <dbReference type="ARBA" id="ARBA00022801"/>
    </source>
</evidence>
<dbReference type="InterPro" id="IPR012337">
    <property type="entry name" value="RNaseH-like_sf"/>
</dbReference>
<evidence type="ECO:0000259" key="5">
    <source>
        <dbReference type="Pfam" id="PF00929"/>
    </source>
</evidence>
<dbReference type="InterPro" id="IPR036397">
    <property type="entry name" value="RNaseH_sf"/>
</dbReference>
<keyword evidence="7" id="KW-1185">Reference proteome</keyword>
<keyword evidence="3 6" id="KW-0269">Exonuclease</keyword>
<proteinExistence type="predicted"/>
<dbReference type="InterPro" id="IPR051274">
    <property type="entry name" value="3-5_Exoribonuclease"/>
</dbReference>